<dbReference type="RefSeq" id="WP_245224199.1">
    <property type="nucleotide sequence ID" value="NZ_JAGGJU010000010.1"/>
</dbReference>
<keyword evidence="3" id="KW-1185">Reference proteome</keyword>
<evidence type="ECO:0000313" key="2">
    <source>
        <dbReference type="EMBL" id="MBP1852273.1"/>
    </source>
</evidence>
<feature type="signal peptide" evidence="1">
    <location>
        <begin position="1"/>
        <end position="31"/>
    </location>
</feature>
<keyword evidence="1" id="KW-0732">Signal</keyword>
<evidence type="ECO:0000256" key="1">
    <source>
        <dbReference type="SAM" id="SignalP"/>
    </source>
</evidence>
<sequence length="212" mass="22787">MAGLAIRRTVLSMALALIFALLVLRPGAAQANESTFTELTLSQCTVITEKELGAIFECPGYRNYPVYVTDGDLRQSALFGLARLDLVQGGFESFSQFNYVGSEVEWRLDREGRPLAAILRWMIENEPGDDTSASLGQVLVISKVAQEQDGTGCVIGYVDALQNDQGNMLARQVADEAATDFACGVTQASWHGEKGLASGDPIHSPPTNLSGN</sequence>
<gene>
    <name evidence="2" type="ORF">J2Z17_003728</name>
</gene>
<comment type="caution">
    <text evidence="2">The sequence shown here is derived from an EMBL/GenBank/DDBJ whole genome shotgun (WGS) entry which is preliminary data.</text>
</comment>
<proteinExistence type="predicted"/>
<dbReference type="EMBL" id="JAGGJU010000010">
    <property type="protein sequence ID" value="MBP1852273.1"/>
    <property type="molecule type" value="Genomic_DNA"/>
</dbReference>
<dbReference type="Proteomes" id="UP000759443">
    <property type="component" value="Unassembled WGS sequence"/>
</dbReference>
<evidence type="ECO:0000313" key="3">
    <source>
        <dbReference type="Proteomes" id="UP000759443"/>
    </source>
</evidence>
<protein>
    <submittedName>
        <fullName evidence="2">Uncharacterized protein</fullName>
    </submittedName>
</protein>
<organism evidence="2 3">
    <name type="scientific">Rhizobium halophytocola</name>
    <dbReference type="NCBI Taxonomy" id="735519"/>
    <lineage>
        <taxon>Bacteria</taxon>
        <taxon>Pseudomonadati</taxon>
        <taxon>Pseudomonadota</taxon>
        <taxon>Alphaproteobacteria</taxon>
        <taxon>Hyphomicrobiales</taxon>
        <taxon>Rhizobiaceae</taxon>
        <taxon>Rhizobium/Agrobacterium group</taxon>
        <taxon>Rhizobium</taxon>
    </lineage>
</organism>
<reference evidence="2 3" key="1">
    <citation type="submission" date="2021-03" db="EMBL/GenBank/DDBJ databases">
        <title>Genomic Encyclopedia of Type Strains, Phase IV (KMG-IV): sequencing the most valuable type-strain genomes for metagenomic binning, comparative biology and taxonomic classification.</title>
        <authorList>
            <person name="Goeker M."/>
        </authorList>
    </citation>
    <scope>NUCLEOTIDE SEQUENCE [LARGE SCALE GENOMIC DNA]</scope>
    <source>
        <strain evidence="2 3">DSM 21600</strain>
    </source>
</reference>
<accession>A0ABS4E2W2</accession>
<name>A0ABS4E2W2_9HYPH</name>
<feature type="chain" id="PRO_5045363695" evidence="1">
    <location>
        <begin position="32"/>
        <end position="212"/>
    </location>
</feature>